<dbReference type="PANTHER" id="PTHR15922:SF2">
    <property type="entry name" value="NBAS SUBUNIT OF NRZ TETHERING COMPLEX"/>
    <property type="match status" value="1"/>
</dbReference>
<evidence type="ECO:0000259" key="1">
    <source>
        <dbReference type="Pfam" id="PF22913"/>
    </source>
</evidence>
<dbReference type="AlphaFoldDB" id="A0A444UPB0"/>
<gene>
    <name evidence="2" type="ORF">EOD39_3232</name>
</gene>
<name>A0A444UPB0_ACIRT</name>
<reference evidence="2 3" key="1">
    <citation type="submission" date="2019-01" db="EMBL/GenBank/DDBJ databases">
        <title>Draft Genome and Complete Hox-Cluster Characterization of the Sterlet Sturgeon (Acipenser ruthenus).</title>
        <authorList>
            <person name="Wei Q."/>
        </authorList>
    </citation>
    <scope>NUCLEOTIDE SEQUENCE [LARGE SCALE GENOMIC DNA]</scope>
    <source>
        <strain evidence="2">WHYD16114868_AA</strain>
        <tissue evidence="2">Blood</tissue>
    </source>
</reference>
<protein>
    <submittedName>
        <fullName evidence="2">Neuroblastoma-amplified sequence</fullName>
    </submittedName>
</protein>
<dbReference type="GO" id="GO:0006890">
    <property type="term" value="P:retrograde vesicle-mediated transport, Golgi to endoplasmic reticulum"/>
    <property type="evidence" value="ECO:0007669"/>
    <property type="project" value="TreeGrafter"/>
</dbReference>
<feature type="domain" description="NBAS subunit of NRZ tethering complex C-terminal" evidence="1">
    <location>
        <begin position="65"/>
        <end position="187"/>
    </location>
</feature>
<organism evidence="2 3">
    <name type="scientific">Acipenser ruthenus</name>
    <name type="common">Sterlet sturgeon</name>
    <dbReference type="NCBI Taxonomy" id="7906"/>
    <lineage>
        <taxon>Eukaryota</taxon>
        <taxon>Metazoa</taxon>
        <taxon>Chordata</taxon>
        <taxon>Craniata</taxon>
        <taxon>Vertebrata</taxon>
        <taxon>Euteleostomi</taxon>
        <taxon>Actinopterygii</taxon>
        <taxon>Chondrostei</taxon>
        <taxon>Acipenseriformes</taxon>
        <taxon>Acipenseridae</taxon>
        <taxon>Acipenser</taxon>
    </lineage>
</organism>
<dbReference type="InterPro" id="IPR054751">
    <property type="entry name" value="NBAS_C"/>
</dbReference>
<keyword evidence="3" id="KW-1185">Reference proteome</keyword>
<dbReference type="GO" id="GO:0070939">
    <property type="term" value="C:Dsl1/NZR complex"/>
    <property type="evidence" value="ECO:0007669"/>
    <property type="project" value="TreeGrafter"/>
</dbReference>
<dbReference type="Pfam" id="PF22913">
    <property type="entry name" value="NBAS_11th"/>
    <property type="match status" value="1"/>
</dbReference>
<evidence type="ECO:0000313" key="2">
    <source>
        <dbReference type="EMBL" id="RXM37008.1"/>
    </source>
</evidence>
<dbReference type="EMBL" id="SCEB01214141">
    <property type="protein sequence ID" value="RXM37008.1"/>
    <property type="molecule type" value="Genomic_DNA"/>
</dbReference>
<dbReference type="PANTHER" id="PTHR15922">
    <property type="entry name" value="NEUROBLASTOMA-AMPLIFIED SEQUENCE"/>
    <property type="match status" value="1"/>
</dbReference>
<accession>A0A444UPB0</accession>
<evidence type="ECO:0000313" key="3">
    <source>
        <dbReference type="Proteomes" id="UP000289886"/>
    </source>
</evidence>
<proteinExistence type="predicted"/>
<dbReference type="Proteomes" id="UP000289886">
    <property type="component" value="Unassembled WGS sequence"/>
</dbReference>
<sequence>MRKKNSEDSSHLPENSSVSLEEALNHLQQSLARLETLSHSFILSLKNSDQELLQKYCNLYDLSRSEKKNVRELAVTLSIDGQALDHIKQLLELSSVPLHISPLSVVQDAVHRIVSKLSKKGSQLDTYHLCFVSVLNTVSELSGPLFYGEVSSDDLLVWLRPFCGNVSLPVKPRIEVLQILEQAFNLSDEDSKLLVFYRTQAVLKTSWPQRQILKSAESILQFQLKHQALLLEHFYVDCVGFHHNEFRSLQCCV</sequence>
<dbReference type="GO" id="GO:0000149">
    <property type="term" value="F:SNARE binding"/>
    <property type="evidence" value="ECO:0007669"/>
    <property type="project" value="TreeGrafter"/>
</dbReference>
<comment type="caution">
    <text evidence="2">The sequence shown here is derived from an EMBL/GenBank/DDBJ whole genome shotgun (WGS) entry which is preliminary data.</text>
</comment>